<dbReference type="Proteomes" id="UP000033673">
    <property type="component" value="Unassembled WGS sequence"/>
</dbReference>
<protein>
    <recommendedName>
        <fullName evidence="2">Type II secretion system protein H</fullName>
    </recommendedName>
    <alternativeName>
        <fullName evidence="10">General secretion pathway protein H</fullName>
    </alternativeName>
</protein>
<dbReference type="Pfam" id="PF07963">
    <property type="entry name" value="N_methyl"/>
    <property type="match status" value="1"/>
</dbReference>
<dbReference type="Gene3D" id="3.30.700.10">
    <property type="entry name" value="Glycoprotein, Type 4 Pilin"/>
    <property type="match status" value="1"/>
</dbReference>
<proteinExistence type="inferred from homology"/>
<evidence type="ECO:0000313" key="13">
    <source>
        <dbReference type="EMBL" id="KJY85338.1"/>
    </source>
</evidence>
<evidence type="ECO:0000256" key="1">
    <source>
        <dbReference type="ARBA" id="ARBA00004377"/>
    </source>
</evidence>
<organism evidence="13 14">
    <name type="scientific">Vibrio galatheae</name>
    <dbReference type="NCBI Taxonomy" id="579748"/>
    <lineage>
        <taxon>Bacteria</taxon>
        <taxon>Pseudomonadati</taxon>
        <taxon>Pseudomonadota</taxon>
        <taxon>Gammaproteobacteria</taxon>
        <taxon>Vibrionales</taxon>
        <taxon>Vibrionaceae</taxon>
        <taxon>Vibrio</taxon>
    </lineage>
</organism>
<sequence length="172" mass="19208">MRNWETPRGFTLLELLITVIVMGVLLSTALPNFHHLSVNNQMLRAASEFAGFLRQARSEAIWRNRDLWIHITSSSHPAVKDWTLTLTDSDQVGLGERILLLHGGAFKDLKLDWTYSANRIKFDGARGRAKTGSLSFYPQAQPTKALRLKSSFAGNRIMICGVNGSDYGFPAC</sequence>
<dbReference type="Pfam" id="PF12019">
    <property type="entry name" value="GspH"/>
    <property type="match status" value="1"/>
</dbReference>
<evidence type="ECO:0000256" key="9">
    <source>
        <dbReference type="ARBA" id="ARBA00025772"/>
    </source>
</evidence>
<keyword evidence="3" id="KW-1003">Cell membrane</keyword>
<dbReference type="PROSITE" id="PS00409">
    <property type="entry name" value="PROKAR_NTER_METHYL"/>
    <property type="match status" value="1"/>
</dbReference>
<comment type="subcellular location">
    <subcellularLocation>
        <location evidence="1">Cell inner membrane</location>
        <topology evidence="1">Single-pass membrane protein</topology>
    </subcellularLocation>
</comment>
<evidence type="ECO:0000256" key="5">
    <source>
        <dbReference type="ARBA" id="ARBA00022519"/>
    </source>
</evidence>
<evidence type="ECO:0000256" key="6">
    <source>
        <dbReference type="ARBA" id="ARBA00022692"/>
    </source>
</evidence>
<dbReference type="InterPro" id="IPR012902">
    <property type="entry name" value="N_methyl_site"/>
</dbReference>
<keyword evidence="6 11" id="KW-0812">Transmembrane</keyword>
<dbReference type="RefSeq" id="WP_045953760.1">
    <property type="nucleotide sequence ID" value="NZ_JXXV01000003.1"/>
</dbReference>
<evidence type="ECO:0000256" key="11">
    <source>
        <dbReference type="SAM" id="Phobius"/>
    </source>
</evidence>
<evidence type="ECO:0000256" key="7">
    <source>
        <dbReference type="ARBA" id="ARBA00022989"/>
    </source>
</evidence>
<feature type="transmembrane region" description="Helical" evidence="11">
    <location>
        <begin position="12"/>
        <end position="33"/>
    </location>
</feature>
<dbReference type="InterPro" id="IPR022346">
    <property type="entry name" value="T2SS_GspH"/>
</dbReference>
<keyword evidence="5" id="KW-0997">Cell inner membrane</keyword>
<dbReference type="EMBL" id="JXXV01000003">
    <property type="protein sequence ID" value="KJY85338.1"/>
    <property type="molecule type" value="Genomic_DNA"/>
</dbReference>
<dbReference type="GO" id="GO:0005886">
    <property type="term" value="C:plasma membrane"/>
    <property type="evidence" value="ECO:0007669"/>
    <property type="project" value="UniProtKB-SubCell"/>
</dbReference>
<keyword evidence="4" id="KW-0488">Methylation</keyword>
<name>A0A0F4NR52_9VIBR</name>
<comment type="caution">
    <text evidence="13">The sequence shown here is derived from an EMBL/GenBank/DDBJ whole genome shotgun (WGS) entry which is preliminary data.</text>
</comment>
<comment type="similarity">
    <text evidence="9">Belongs to the GSP H family.</text>
</comment>
<dbReference type="InterPro" id="IPR045584">
    <property type="entry name" value="Pilin-like"/>
</dbReference>
<dbReference type="GO" id="GO:0015628">
    <property type="term" value="P:protein secretion by the type II secretion system"/>
    <property type="evidence" value="ECO:0007669"/>
    <property type="project" value="InterPro"/>
</dbReference>
<keyword evidence="14" id="KW-1185">Reference proteome</keyword>
<evidence type="ECO:0000256" key="8">
    <source>
        <dbReference type="ARBA" id="ARBA00023136"/>
    </source>
</evidence>
<dbReference type="SUPFAM" id="SSF54523">
    <property type="entry name" value="Pili subunits"/>
    <property type="match status" value="1"/>
</dbReference>
<evidence type="ECO:0000256" key="4">
    <source>
        <dbReference type="ARBA" id="ARBA00022481"/>
    </source>
</evidence>
<dbReference type="PATRIC" id="fig|579748.3.peg.89"/>
<evidence type="ECO:0000313" key="14">
    <source>
        <dbReference type="Proteomes" id="UP000033673"/>
    </source>
</evidence>
<evidence type="ECO:0000256" key="2">
    <source>
        <dbReference type="ARBA" id="ARBA00021549"/>
    </source>
</evidence>
<dbReference type="AlphaFoldDB" id="A0A0F4NR52"/>
<evidence type="ECO:0000256" key="3">
    <source>
        <dbReference type="ARBA" id="ARBA00022475"/>
    </source>
</evidence>
<dbReference type="OrthoDB" id="5871678at2"/>
<feature type="domain" description="General secretion pathway GspH" evidence="12">
    <location>
        <begin position="45"/>
        <end position="151"/>
    </location>
</feature>
<dbReference type="InterPro" id="IPR016824">
    <property type="entry name" value="Tfp-pilus_assembly_FimT"/>
</dbReference>
<reference evidence="13 14" key="1">
    <citation type="journal article" date="2015" name="BMC Genomics">
        <title>Genome mining reveals unlocked bioactive potential of marine Gram-negative bacteria.</title>
        <authorList>
            <person name="Machado H."/>
            <person name="Sonnenschein E.C."/>
            <person name="Melchiorsen J."/>
            <person name="Gram L."/>
        </authorList>
    </citation>
    <scope>NUCLEOTIDE SEQUENCE [LARGE SCALE GENOMIC DNA]</scope>
    <source>
        <strain evidence="13 14">S2757</strain>
    </source>
</reference>
<dbReference type="STRING" id="579748.TW81_00435"/>
<dbReference type="NCBIfam" id="TIGR02532">
    <property type="entry name" value="IV_pilin_GFxxxE"/>
    <property type="match status" value="1"/>
</dbReference>
<gene>
    <name evidence="13" type="ORF">TW81_00435</name>
</gene>
<keyword evidence="8 11" id="KW-0472">Membrane</keyword>
<accession>A0A0F4NR52</accession>
<evidence type="ECO:0000256" key="10">
    <source>
        <dbReference type="ARBA" id="ARBA00030775"/>
    </source>
</evidence>
<keyword evidence="7 11" id="KW-1133">Transmembrane helix</keyword>
<dbReference type="GO" id="GO:0015627">
    <property type="term" value="C:type II protein secretion system complex"/>
    <property type="evidence" value="ECO:0007669"/>
    <property type="project" value="InterPro"/>
</dbReference>
<evidence type="ECO:0000259" key="12">
    <source>
        <dbReference type="Pfam" id="PF12019"/>
    </source>
</evidence>
<dbReference type="PIRSF" id="PIRSF024622">
    <property type="entry name" value="Tfp_FimT"/>
    <property type="match status" value="1"/>
</dbReference>